<name>A0ABU0GQF3_9BACL</name>
<protein>
    <submittedName>
        <fullName evidence="1">Uncharacterized protein</fullName>
    </submittedName>
</protein>
<gene>
    <name evidence="1" type="ORF">QOZ98_000123</name>
</gene>
<dbReference type="Proteomes" id="UP001241988">
    <property type="component" value="Unassembled WGS sequence"/>
</dbReference>
<accession>A0ABU0GQF3</accession>
<dbReference type="RefSeq" id="WP_308785621.1">
    <property type="nucleotide sequence ID" value="NZ_JAUSWB010000001.1"/>
</dbReference>
<organism evidence="1 2">
    <name type="scientific">Planomicrobium stackebrandtii</name>
    <dbReference type="NCBI Taxonomy" id="253160"/>
    <lineage>
        <taxon>Bacteria</taxon>
        <taxon>Bacillati</taxon>
        <taxon>Bacillota</taxon>
        <taxon>Bacilli</taxon>
        <taxon>Bacillales</taxon>
        <taxon>Caryophanaceae</taxon>
        <taxon>Planomicrobium</taxon>
    </lineage>
</organism>
<proteinExistence type="predicted"/>
<comment type="caution">
    <text evidence="1">The sequence shown here is derived from an EMBL/GenBank/DDBJ whole genome shotgun (WGS) entry which is preliminary data.</text>
</comment>
<reference evidence="1 2" key="1">
    <citation type="submission" date="2023-07" db="EMBL/GenBank/DDBJ databases">
        <title>Genomic Encyclopedia of Type Strains, Phase IV (KMG-IV): sequencing the most valuable type-strain genomes for metagenomic binning, comparative biology and taxonomic classification.</title>
        <authorList>
            <person name="Goeker M."/>
        </authorList>
    </citation>
    <scope>NUCLEOTIDE SEQUENCE [LARGE SCALE GENOMIC DNA]</scope>
    <source>
        <strain evidence="1 2">DSM 16419</strain>
    </source>
</reference>
<keyword evidence="2" id="KW-1185">Reference proteome</keyword>
<sequence>MERIETQFFVLFSDEQSPYFQVDPALRVAFPFHQLKGKTCFQRAFTEFLFGGDSQIDLTFLKSYATGTSKHFHSFEKQSLHQTIRIQNWREDVVLKQDDIVRLSYVTIQDLAVRDVLAYTKSIVRGKKSSFIAFYNARYLLTVDDDECVVISKTREDMNAVQNFIQETEEERSTWRKSILA</sequence>
<dbReference type="EMBL" id="JAUSWB010000001">
    <property type="protein sequence ID" value="MDQ0427298.1"/>
    <property type="molecule type" value="Genomic_DNA"/>
</dbReference>
<evidence type="ECO:0000313" key="2">
    <source>
        <dbReference type="Proteomes" id="UP001241988"/>
    </source>
</evidence>
<evidence type="ECO:0000313" key="1">
    <source>
        <dbReference type="EMBL" id="MDQ0427298.1"/>
    </source>
</evidence>